<feature type="region of interest" description="Disordered" evidence="3">
    <location>
        <begin position="233"/>
        <end position="258"/>
    </location>
</feature>
<dbReference type="WBParaSite" id="PSU_v2.g7933.t1">
    <property type="protein sequence ID" value="PSU_v2.g7933.t1"/>
    <property type="gene ID" value="PSU_v2.g7933"/>
</dbReference>
<dbReference type="PANTHER" id="PTHR23119">
    <property type="entry name" value="DISCS LARGE"/>
    <property type="match status" value="1"/>
</dbReference>
<dbReference type="GO" id="GO:0045197">
    <property type="term" value="P:establishment or maintenance of epithelial cell apical/basal polarity"/>
    <property type="evidence" value="ECO:0007669"/>
    <property type="project" value="TreeGrafter"/>
</dbReference>
<dbReference type="GO" id="GO:0098609">
    <property type="term" value="P:cell-cell adhesion"/>
    <property type="evidence" value="ECO:0007669"/>
    <property type="project" value="TreeGrafter"/>
</dbReference>
<dbReference type="Pfam" id="PF00560">
    <property type="entry name" value="LRR_1"/>
    <property type="match status" value="2"/>
</dbReference>
<evidence type="ECO:0000256" key="3">
    <source>
        <dbReference type="SAM" id="MobiDB-lite"/>
    </source>
</evidence>
<dbReference type="GO" id="GO:0045211">
    <property type="term" value="C:postsynaptic membrane"/>
    <property type="evidence" value="ECO:0007669"/>
    <property type="project" value="TreeGrafter"/>
</dbReference>
<feature type="region of interest" description="Disordered" evidence="3">
    <location>
        <begin position="166"/>
        <end position="195"/>
    </location>
</feature>
<proteinExistence type="predicted"/>
<keyword evidence="1" id="KW-0433">Leucine-rich repeat</keyword>
<dbReference type="GO" id="GO:0014069">
    <property type="term" value="C:postsynaptic density"/>
    <property type="evidence" value="ECO:0007669"/>
    <property type="project" value="TreeGrafter"/>
</dbReference>
<sequence>MHNLLQEIPSTISNLKKLETLNIDKNQLTTIPPLIGQCESLAVFSLRDNQIMEIPMEIGKLSNLRVLDLCNNQLRYLPFTINVLSKLQALWLSENQSQAMLKFQQIQDPISQHRVLTCYLLPQQQSHGSIGDHEKGTPTNKAFIGGPKVHFGGMDGDITVDEEATAGIGGNQSSGNFSRHDTPHPKPGQSGKIKKSSIDGHVIHHESGSAEHPKNIMLTKKSSIDEKQPLLLPSSSSSAAAAVQQQQMSGPRSALKHPSVAQPFVESPTMENNGISKNIIFQKPRGFFLAFVVYML</sequence>
<evidence type="ECO:0000313" key="4">
    <source>
        <dbReference type="Proteomes" id="UP000887577"/>
    </source>
</evidence>
<protein>
    <submittedName>
        <fullName evidence="5">Uncharacterized protein</fullName>
    </submittedName>
</protein>
<feature type="compositionally biased region" description="Low complexity" evidence="3">
    <location>
        <begin position="234"/>
        <end position="249"/>
    </location>
</feature>
<dbReference type="Gene3D" id="3.80.10.10">
    <property type="entry name" value="Ribonuclease Inhibitor"/>
    <property type="match status" value="1"/>
</dbReference>
<dbReference type="GO" id="GO:0016323">
    <property type="term" value="C:basolateral plasma membrane"/>
    <property type="evidence" value="ECO:0007669"/>
    <property type="project" value="TreeGrafter"/>
</dbReference>
<dbReference type="InterPro" id="IPR032675">
    <property type="entry name" value="LRR_dom_sf"/>
</dbReference>
<dbReference type="GO" id="GO:0098968">
    <property type="term" value="P:neurotransmitter receptor transport postsynaptic membrane to endosome"/>
    <property type="evidence" value="ECO:0007669"/>
    <property type="project" value="TreeGrafter"/>
</dbReference>
<evidence type="ECO:0000256" key="2">
    <source>
        <dbReference type="ARBA" id="ARBA00022737"/>
    </source>
</evidence>
<evidence type="ECO:0000256" key="1">
    <source>
        <dbReference type="ARBA" id="ARBA00022614"/>
    </source>
</evidence>
<dbReference type="PROSITE" id="PS51450">
    <property type="entry name" value="LRR"/>
    <property type="match status" value="1"/>
</dbReference>
<accession>A0A914Z6I0</accession>
<dbReference type="GO" id="GO:0043113">
    <property type="term" value="P:receptor clustering"/>
    <property type="evidence" value="ECO:0007669"/>
    <property type="project" value="TreeGrafter"/>
</dbReference>
<dbReference type="InterPro" id="IPR050614">
    <property type="entry name" value="Synaptic_Scaffolding_LAP-MAGUK"/>
</dbReference>
<dbReference type="GO" id="GO:0098887">
    <property type="term" value="P:neurotransmitter receptor transport, endosome to postsynaptic membrane"/>
    <property type="evidence" value="ECO:0007669"/>
    <property type="project" value="TreeGrafter"/>
</dbReference>
<name>A0A914Z6I0_9BILA</name>
<reference evidence="5" key="1">
    <citation type="submission" date="2022-11" db="UniProtKB">
        <authorList>
            <consortium name="WormBaseParasite"/>
        </authorList>
    </citation>
    <scope>IDENTIFICATION</scope>
</reference>
<dbReference type="InterPro" id="IPR003591">
    <property type="entry name" value="Leu-rich_rpt_typical-subtyp"/>
</dbReference>
<organism evidence="4 5">
    <name type="scientific">Panagrolaimus superbus</name>
    <dbReference type="NCBI Taxonomy" id="310955"/>
    <lineage>
        <taxon>Eukaryota</taxon>
        <taxon>Metazoa</taxon>
        <taxon>Ecdysozoa</taxon>
        <taxon>Nematoda</taxon>
        <taxon>Chromadorea</taxon>
        <taxon>Rhabditida</taxon>
        <taxon>Tylenchina</taxon>
        <taxon>Panagrolaimomorpha</taxon>
        <taxon>Panagrolaimoidea</taxon>
        <taxon>Panagrolaimidae</taxon>
        <taxon>Panagrolaimus</taxon>
    </lineage>
</organism>
<dbReference type="GO" id="GO:0019901">
    <property type="term" value="F:protein kinase binding"/>
    <property type="evidence" value="ECO:0007669"/>
    <property type="project" value="TreeGrafter"/>
</dbReference>
<dbReference type="PANTHER" id="PTHR23119:SF44">
    <property type="entry name" value="PROTEIN LAP4"/>
    <property type="match status" value="1"/>
</dbReference>
<keyword evidence="2" id="KW-0677">Repeat</keyword>
<dbReference type="Proteomes" id="UP000887577">
    <property type="component" value="Unplaced"/>
</dbReference>
<dbReference type="SMART" id="SM00369">
    <property type="entry name" value="LRR_TYP"/>
    <property type="match status" value="2"/>
</dbReference>
<evidence type="ECO:0000313" key="5">
    <source>
        <dbReference type="WBParaSite" id="PSU_v2.g7933.t1"/>
    </source>
</evidence>
<dbReference type="FunFam" id="3.80.10.10:FF:000779">
    <property type="entry name" value="Probable inactive serine/threonine-protein kinase DDB_G0278909"/>
    <property type="match status" value="1"/>
</dbReference>
<dbReference type="InterPro" id="IPR001611">
    <property type="entry name" value="Leu-rich_rpt"/>
</dbReference>
<keyword evidence="4" id="KW-1185">Reference proteome</keyword>
<dbReference type="AlphaFoldDB" id="A0A914Z6I0"/>
<dbReference type="GO" id="GO:0005912">
    <property type="term" value="C:adherens junction"/>
    <property type="evidence" value="ECO:0007669"/>
    <property type="project" value="TreeGrafter"/>
</dbReference>
<dbReference type="SUPFAM" id="SSF52075">
    <property type="entry name" value="Outer arm dynein light chain 1"/>
    <property type="match status" value="1"/>
</dbReference>